<dbReference type="InterPro" id="IPR052993">
    <property type="entry name" value="CFA-57"/>
</dbReference>
<protein>
    <submittedName>
        <fullName evidence="2">Uncharacterized protein</fullName>
    </submittedName>
</protein>
<sequence length="313" mass="36182">MEAELERFHKQNGQLELNIAELKQRHKCVENELVQERQNTRDQEALVRRFKTDLFNCVGSIQDPKVLKASVVALYKKHIHEDLTGEATVDADIQKEFARQREHLERSVSGLRRKLARDSEVHRVGYVRIMQLELNNTLSNPLLMFKTVNPYPTIEENVSLIGEINELRRELKLCRNRITELEAALGLNRKQGDAARQLLSQVAKNRPNAVLEADYEQAQRALTIQQELIVQLRRKLEALGQNPNNAEELLSELQDLMKEQYMSELDFIPTKKTPLPPIGRKKSMEEDEYYDMMKVSQSFEVVLAVSTMDAGLY</sequence>
<dbReference type="EMBL" id="KV906862">
    <property type="protein sequence ID" value="OON14130.1"/>
    <property type="molecule type" value="Genomic_DNA"/>
</dbReference>
<feature type="coiled-coil region" evidence="1">
    <location>
        <begin position="157"/>
        <end position="184"/>
    </location>
</feature>
<accession>A0A1S8WI48</accession>
<name>A0A1S8WI48_OPIVI</name>
<evidence type="ECO:0000313" key="3">
    <source>
        <dbReference type="Proteomes" id="UP000243686"/>
    </source>
</evidence>
<feature type="coiled-coil region" evidence="1">
    <location>
        <begin position="208"/>
        <end position="242"/>
    </location>
</feature>
<feature type="coiled-coil region" evidence="1">
    <location>
        <begin position="5"/>
        <end position="39"/>
    </location>
</feature>
<dbReference type="PANTHER" id="PTHR32215">
    <property type="entry name" value="CILIA- AND FLAGELLA-ASSOCIATED PROTEIN 57"/>
    <property type="match status" value="1"/>
</dbReference>
<keyword evidence="1" id="KW-0175">Coiled coil</keyword>
<dbReference type="PANTHER" id="PTHR32215:SF0">
    <property type="entry name" value="CILIA- AND FLAGELLA-ASSOCIATED PROTEIN 57"/>
    <property type="match status" value="1"/>
</dbReference>
<dbReference type="Proteomes" id="UP000243686">
    <property type="component" value="Unassembled WGS sequence"/>
</dbReference>
<organism evidence="2 3">
    <name type="scientific">Opisthorchis viverrini</name>
    <name type="common">Southeast Asian liver fluke</name>
    <dbReference type="NCBI Taxonomy" id="6198"/>
    <lineage>
        <taxon>Eukaryota</taxon>
        <taxon>Metazoa</taxon>
        <taxon>Spiralia</taxon>
        <taxon>Lophotrochozoa</taxon>
        <taxon>Platyhelminthes</taxon>
        <taxon>Trematoda</taxon>
        <taxon>Digenea</taxon>
        <taxon>Opisthorchiida</taxon>
        <taxon>Opisthorchiata</taxon>
        <taxon>Opisthorchiidae</taxon>
        <taxon>Opisthorchis</taxon>
    </lineage>
</organism>
<reference evidence="2 3" key="1">
    <citation type="submission" date="2015-03" db="EMBL/GenBank/DDBJ databases">
        <title>Draft genome of the nematode, Opisthorchis viverrini.</title>
        <authorList>
            <person name="Mitreva M."/>
        </authorList>
    </citation>
    <scope>NUCLEOTIDE SEQUENCE [LARGE SCALE GENOMIC DNA]</scope>
    <source>
        <strain evidence="2">Khon Kaen</strain>
    </source>
</reference>
<keyword evidence="3" id="KW-1185">Reference proteome</keyword>
<proteinExistence type="predicted"/>
<evidence type="ECO:0000256" key="1">
    <source>
        <dbReference type="SAM" id="Coils"/>
    </source>
</evidence>
<dbReference type="AlphaFoldDB" id="A0A1S8WI48"/>
<evidence type="ECO:0000313" key="2">
    <source>
        <dbReference type="EMBL" id="OON14130.1"/>
    </source>
</evidence>
<gene>
    <name evidence="2" type="ORF">X801_10086</name>
</gene>